<proteinExistence type="predicted"/>
<gene>
    <name evidence="8" type="primary">ccpA_3</name>
    <name evidence="8" type="ORF">OPDIPICF_04628</name>
</gene>
<dbReference type="InterPro" id="IPR051395">
    <property type="entry name" value="Cytochrome_c_Peroxidase/MauG"/>
</dbReference>
<evidence type="ECO:0000256" key="2">
    <source>
        <dbReference type="ARBA" id="ARBA00022617"/>
    </source>
</evidence>
<evidence type="ECO:0000313" key="9">
    <source>
        <dbReference type="Proteomes" id="UP000441399"/>
    </source>
</evidence>
<dbReference type="GO" id="GO:0009055">
    <property type="term" value="F:electron transfer activity"/>
    <property type="evidence" value="ECO:0007669"/>
    <property type="project" value="InterPro"/>
</dbReference>
<accession>A0A5S9Q5N7</accession>
<keyword evidence="3 6" id="KW-0479">Metal-binding</keyword>
<comment type="subcellular location">
    <subcellularLocation>
        <location evidence="1">Cell envelope</location>
    </subcellularLocation>
</comment>
<feature type="domain" description="Cytochrome c" evidence="7">
    <location>
        <begin position="343"/>
        <end position="513"/>
    </location>
</feature>
<dbReference type="InterPro" id="IPR009056">
    <property type="entry name" value="Cyt_c-like_dom"/>
</dbReference>
<sequence>MMLTRARCITVMMLGLPLWGCDNDNDSRRSGSNDTDELRQFIGQQVGGLDKLTVPESNDDLPQPLLADGTPDPFFQTTEAKRYLGKQLFHDPVRTVRIRPEFGGIPETAKTGSCGSCHFGEVGSKAGTLFNFSVGGEGRGYTDAQGNFIPRRRPRTDLLPTIRDTPLYEGDVLVDALPTLTDVYERAVGSPARGNKLPDPGELVTTGRLDAIDSVSRNAPTIVGAAYNNRLLLGGFAGEPDDAPGGLNPFGHPAQENVTLLLLDAHRMLESQSAELQQIPAYERLFRDAFPEEAAEADAENDMDKLINDMTVFRATASFLRTVVTRNTPWDRFLAGDDKAMTVAQQSGARLFFTDATDGGAGCYSCHSGPMLNKQPNDPDVTGMGEFIEENFYNLGLADHPLQALNRLARSDQSFRDDGRREITEREDDAFKFRVLTLRQLKGSKNFFHNGLFTSIEEVVDYFNHGIPQGVVSGTNATLSPRFTNPRGPDAPRGLGLTEEQTADITAFIEDALFDPAFVTYDPDSTTESFQLNERDFNYSLYRPYLASLGAIDGRVISGLAEDNNDPLSRRDKGLEFLDVTDQLDTTLIQRLQQDQQQHDLYELTNSSDAVVDTHLLVIVKNLPSGTEMLNASGTTSNGNPYLRVFLKDGIISPTKRIDSKLLFGFITPPAGEPPIIDYNLQFMSGQGVP</sequence>
<dbReference type="Gene3D" id="1.10.760.10">
    <property type="entry name" value="Cytochrome c-like domain"/>
    <property type="match status" value="2"/>
</dbReference>
<dbReference type="Pfam" id="PF03150">
    <property type="entry name" value="CCP_MauG"/>
    <property type="match status" value="1"/>
</dbReference>
<dbReference type="GO" id="GO:0046872">
    <property type="term" value="F:metal ion binding"/>
    <property type="evidence" value="ECO:0007669"/>
    <property type="project" value="UniProtKB-KW"/>
</dbReference>
<evidence type="ECO:0000256" key="1">
    <source>
        <dbReference type="ARBA" id="ARBA00004196"/>
    </source>
</evidence>
<dbReference type="SUPFAM" id="SSF46626">
    <property type="entry name" value="Cytochrome c"/>
    <property type="match status" value="2"/>
</dbReference>
<dbReference type="PROSITE" id="PS51007">
    <property type="entry name" value="CYTC"/>
    <property type="match status" value="1"/>
</dbReference>
<keyword evidence="4 8" id="KW-0560">Oxidoreductase</keyword>
<keyword evidence="9" id="KW-1185">Reference proteome</keyword>
<dbReference type="GO" id="GO:0004130">
    <property type="term" value="F:cytochrome-c peroxidase activity"/>
    <property type="evidence" value="ECO:0007669"/>
    <property type="project" value="UniProtKB-EC"/>
</dbReference>
<evidence type="ECO:0000256" key="3">
    <source>
        <dbReference type="ARBA" id="ARBA00022723"/>
    </source>
</evidence>
<dbReference type="GO" id="GO:0030313">
    <property type="term" value="C:cell envelope"/>
    <property type="evidence" value="ECO:0007669"/>
    <property type="project" value="UniProtKB-SubCell"/>
</dbReference>
<evidence type="ECO:0000256" key="4">
    <source>
        <dbReference type="ARBA" id="ARBA00023002"/>
    </source>
</evidence>
<dbReference type="EMBL" id="CACSIO010000013">
    <property type="protein sequence ID" value="CAA0112261.1"/>
    <property type="molecule type" value="Genomic_DNA"/>
</dbReference>
<keyword evidence="2 6" id="KW-0349">Heme</keyword>
<evidence type="ECO:0000259" key="7">
    <source>
        <dbReference type="PROSITE" id="PS51007"/>
    </source>
</evidence>
<dbReference type="InterPro" id="IPR004852">
    <property type="entry name" value="Di-haem_cyt_c_peroxidsae"/>
</dbReference>
<evidence type="ECO:0000313" key="8">
    <source>
        <dbReference type="EMBL" id="CAA0112261.1"/>
    </source>
</evidence>
<protein>
    <submittedName>
        <fullName evidence="8">Cytochrome c551 peroxidase</fullName>
        <ecNumber evidence="8">1.11.1.5</ecNumber>
    </submittedName>
</protein>
<dbReference type="OrthoDB" id="9805202at2"/>
<dbReference type="Proteomes" id="UP000441399">
    <property type="component" value="Unassembled WGS sequence"/>
</dbReference>
<reference evidence="8 9" key="1">
    <citation type="submission" date="2019-11" db="EMBL/GenBank/DDBJ databases">
        <authorList>
            <person name="Holert J."/>
        </authorList>
    </citation>
    <scope>NUCLEOTIDE SEQUENCE [LARGE SCALE GENOMIC DNA]</scope>
    <source>
        <strain evidence="8">SB11_3</strain>
    </source>
</reference>
<dbReference type="PANTHER" id="PTHR30600">
    <property type="entry name" value="CYTOCHROME C PEROXIDASE-RELATED"/>
    <property type="match status" value="1"/>
</dbReference>
<organism evidence="8 9">
    <name type="scientific">BD1-7 clade bacterium</name>
    <dbReference type="NCBI Taxonomy" id="2029982"/>
    <lineage>
        <taxon>Bacteria</taxon>
        <taxon>Pseudomonadati</taxon>
        <taxon>Pseudomonadota</taxon>
        <taxon>Gammaproteobacteria</taxon>
        <taxon>Cellvibrionales</taxon>
        <taxon>Spongiibacteraceae</taxon>
        <taxon>BD1-7 clade</taxon>
    </lineage>
</organism>
<dbReference type="InterPro" id="IPR036909">
    <property type="entry name" value="Cyt_c-like_dom_sf"/>
</dbReference>
<name>A0A5S9Q5N7_9GAMM</name>
<keyword evidence="8" id="KW-0575">Peroxidase</keyword>
<evidence type="ECO:0000256" key="5">
    <source>
        <dbReference type="ARBA" id="ARBA00023004"/>
    </source>
</evidence>
<dbReference type="AlphaFoldDB" id="A0A5S9Q5N7"/>
<evidence type="ECO:0000256" key="6">
    <source>
        <dbReference type="PROSITE-ProRule" id="PRU00433"/>
    </source>
</evidence>
<dbReference type="GO" id="GO:0020037">
    <property type="term" value="F:heme binding"/>
    <property type="evidence" value="ECO:0007669"/>
    <property type="project" value="InterPro"/>
</dbReference>
<dbReference type="EC" id="1.11.1.5" evidence="8"/>
<keyword evidence="5 6" id="KW-0408">Iron</keyword>